<dbReference type="PANTHER" id="PTHR10094">
    <property type="entry name" value="STEROL CARRIER PROTEIN 2 SCP-2 FAMILY PROTEIN"/>
    <property type="match status" value="1"/>
</dbReference>
<dbReference type="AlphaFoldDB" id="A0A409VRV0"/>
<feature type="domain" description="SCP2" evidence="1">
    <location>
        <begin position="23"/>
        <end position="121"/>
    </location>
</feature>
<dbReference type="OrthoDB" id="10265837at2759"/>
<dbReference type="SUPFAM" id="SSF55718">
    <property type="entry name" value="SCP-like"/>
    <property type="match status" value="1"/>
</dbReference>
<organism evidence="2 3">
    <name type="scientific">Panaeolus cyanescens</name>
    <dbReference type="NCBI Taxonomy" id="181874"/>
    <lineage>
        <taxon>Eukaryota</taxon>
        <taxon>Fungi</taxon>
        <taxon>Dikarya</taxon>
        <taxon>Basidiomycota</taxon>
        <taxon>Agaricomycotina</taxon>
        <taxon>Agaricomycetes</taxon>
        <taxon>Agaricomycetidae</taxon>
        <taxon>Agaricales</taxon>
        <taxon>Agaricineae</taxon>
        <taxon>Galeropsidaceae</taxon>
        <taxon>Panaeolus</taxon>
    </lineage>
</organism>
<dbReference type="InterPro" id="IPR036527">
    <property type="entry name" value="SCP2_sterol-bd_dom_sf"/>
</dbReference>
<dbReference type="Gene3D" id="3.30.1050.10">
    <property type="entry name" value="SCP2 sterol-binding domain"/>
    <property type="match status" value="1"/>
</dbReference>
<dbReference type="Proteomes" id="UP000284842">
    <property type="component" value="Unassembled WGS sequence"/>
</dbReference>
<dbReference type="InParanoid" id="A0A409VRV0"/>
<dbReference type="InterPro" id="IPR003033">
    <property type="entry name" value="SCP2_sterol-bd_dom"/>
</dbReference>
<protein>
    <recommendedName>
        <fullName evidence="1">SCP2 domain-containing protein</fullName>
    </recommendedName>
</protein>
<proteinExistence type="predicted"/>
<reference evidence="2 3" key="1">
    <citation type="journal article" date="2018" name="Evol. Lett.">
        <title>Horizontal gene cluster transfer increased hallucinogenic mushroom diversity.</title>
        <authorList>
            <person name="Reynolds H.T."/>
            <person name="Vijayakumar V."/>
            <person name="Gluck-Thaler E."/>
            <person name="Korotkin H.B."/>
            <person name="Matheny P.B."/>
            <person name="Slot J.C."/>
        </authorList>
    </citation>
    <scope>NUCLEOTIDE SEQUENCE [LARGE SCALE GENOMIC DNA]</scope>
    <source>
        <strain evidence="2 3">2629</strain>
    </source>
</reference>
<dbReference type="FunFam" id="3.30.1050.10:FF:000001">
    <property type="entry name" value="Putative Non-specific lipid-transfer protein"/>
    <property type="match status" value="1"/>
</dbReference>
<gene>
    <name evidence="2" type="ORF">CVT24_000090</name>
</gene>
<accession>A0A409VRV0</accession>
<comment type="caution">
    <text evidence="2">The sequence shown here is derived from an EMBL/GenBank/DDBJ whole genome shotgun (WGS) entry which is preliminary data.</text>
</comment>
<dbReference type="Pfam" id="PF02036">
    <property type="entry name" value="SCP2"/>
    <property type="match status" value="1"/>
</dbReference>
<name>A0A409VRV0_9AGAR</name>
<dbReference type="PANTHER" id="PTHR10094:SF28">
    <property type="entry name" value="SCP2 DOMAIN-CONTAINING PROTEIN"/>
    <property type="match status" value="1"/>
</dbReference>
<dbReference type="EMBL" id="NHTK01005995">
    <property type="protein sequence ID" value="PPQ69015.1"/>
    <property type="molecule type" value="Genomic_DNA"/>
</dbReference>
<dbReference type="GO" id="GO:0005829">
    <property type="term" value="C:cytosol"/>
    <property type="evidence" value="ECO:0007669"/>
    <property type="project" value="TreeGrafter"/>
</dbReference>
<evidence type="ECO:0000313" key="3">
    <source>
        <dbReference type="Proteomes" id="UP000284842"/>
    </source>
</evidence>
<dbReference type="STRING" id="181874.A0A409VRV0"/>
<keyword evidence="3" id="KW-1185">Reference proteome</keyword>
<sequence>MSDIKASGFKASELIAGLEAAFSKYTDAEKQAQIKKTNGIFELQVTNDKKETVTWTIDMKKNGTVYKGKAQPKADVTIILSDDTLIDLADGKLNGQKAFMTGKLKTRGNMMLATKLDTVLKGAKAKL</sequence>
<evidence type="ECO:0000259" key="1">
    <source>
        <dbReference type="Pfam" id="PF02036"/>
    </source>
</evidence>
<evidence type="ECO:0000313" key="2">
    <source>
        <dbReference type="EMBL" id="PPQ69015.1"/>
    </source>
</evidence>